<reference evidence="1" key="1">
    <citation type="submission" date="2018-06" db="EMBL/GenBank/DDBJ databases">
        <authorList>
            <person name="Zhirakovskaya E."/>
        </authorList>
    </citation>
    <scope>NUCLEOTIDE SEQUENCE</scope>
</reference>
<evidence type="ECO:0000313" key="1">
    <source>
        <dbReference type="EMBL" id="VAX26284.1"/>
    </source>
</evidence>
<sequence length="159" mass="18300">MKLKKSINLILVLFVFYFLTQNTFGQERNVLENLANRADIIIIGTVKEINYKWNEDKTSIWTFVRIDIEENIKGVKIQNGITIRVLGGEIGNIGMKVSNSPLFEVNRRYLCFLQKDSNETFAVSDWEAGKFVSKNGTWQNKMSVISNSQITAFKKNIQK</sequence>
<protein>
    <submittedName>
        <fullName evidence="1">Uncharacterized protein</fullName>
    </submittedName>
</protein>
<accession>A0A3B1CQU4</accession>
<dbReference type="EMBL" id="UOGD01000329">
    <property type="protein sequence ID" value="VAX26284.1"/>
    <property type="molecule type" value="Genomic_DNA"/>
</dbReference>
<gene>
    <name evidence="1" type="ORF">MNBD_IGNAVI01-40</name>
</gene>
<proteinExistence type="predicted"/>
<organism evidence="1">
    <name type="scientific">hydrothermal vent metagenome</name>
    <dbReference type="NCBI Taxonomy" id="652676"/>
    <lineage>
        <taxon>unclassified sequences</taxon>
        <taxon>metagenomes</taxon>
        <taxon>ecological metagenomes</taxon>
    </lineage>
</organism>
<dbReference type="AlphaFoldDB" id="A0A3B1CQU4"/>
<name>A0A3B1CQU4_9ZZZZ</name>